<dbReference type="AlphaFoldDB" id="A0A4Y9SKB2"/>
<sequence length="458" mass="52146">MHTSLRLIPLMLLLAGCGASNQQLISACKSGDWSAIGRDDGVKGEPANYAERKDFCIDHADKPAAADAAARYQAGWSQGNWDMWHGIGSVDGVEGRLQRYEALASTQAMREHKTPGNQPAYDAGWTEGNSRHWENVGKDEGTAGLPSTQKEANRDKAAAMQLRFDAQAYSNGWRAGNRTFWSDAGMSDARNGLPDAEFRNRAAAARRAGVDVQEETYRAAWNAEIVNYWRNLGTQDATSGKDFAARSREAKQKGLKIHEPEYRQAWETRLADHWRQAGADDGYGKPFMLEQRIANAGRDGVFVLASTRELYTRAWEEQNARYCQPENSFERGRGNAGMAVEVCRPELRNQMKHAYVSGQDYAVAEVKYRQAVEEANDLANRVRDARNRLSRVEREIRASREAKDRPVNDETARQDKRREQDRRELSDHLQRLERQLDDARRWAERHDLQMQRLRREIY</sequence>
<dbReference type="EMBL" id="SPVG01000073">
    <property type="protein sequence ID" value="TFW27125.1"/>
    <property type="molecule type" value="Genomic_DNA"/>
</dbReference>
<dbReference type="Pfam" id="PF10973">
    <property type="entry name" value="DUF2799"/>
    <property type="match status" value="1"/>
</dbReference>
<protein>
    <submittedName>
        <fullName evidence="3">DUF2799 domain-containing protein</fullName>
    </submittedName>
</protein>
<feature type="region of interest" description="Disordered" evidence="1">
    <location>
        <begin position="397"/>
        <end position="426"/>
    </location>
</feature>
<feature type="chain" id="PRO_5021266660" evidence="2">
    <location>
        <begin position="23"/>
        <end position="458"/>
    </location>
</feature>
<accession>A0A4Y9SKB2</accession>
<name>A0A4Y9SKB2_9BURK</name>
<comment type="caution">
    <text evidence="3">The sequence shown here is derived from an EMBL/GenBank/DDBJ whole genome shotgun (WGS) entry which is preliminary data.</text>
</comment>
<dbReference type="InterPro" id="IPR021242">
    <property type="entry name" value="DUF2799"/>
</dbReference>
<evidence type="ECO:0000313" key="4">
    <source>
        <dbReference type="Proteomes" id="UP000297729"/>
    </source>
</evidence>
<dbReference type="PROSITE" id="PS51257">
    <property type="entry name" value="PROKAR_LIPOPROTEIN"/>
    <property type="match status" value="1"/>
</dbReference>
<evidence type="ECO:0000256" key="1">
    <source>
        <dbReference type="SAM" id="MobiDB-lite"/>
    </source>
</evidence>
<evidence type="ECO:0000313" key="3">
    <source>
        <dbReference type="EMBL" id="TFW27125.1"/>
    </source>
</evidence>
<gene>
    <name evidence="3" type="ORF">E4L98_07930</name>
</gene>
<reference evidence="3 4" key="1">
    <citation type="submission" date="2019-03" db="EMBL/GenBank/DDBJ databases">
        <title>Draft Genome Sequence of Duganella callidus sp. nov., a Novel Duganella Species Isolated from Cultivated Soil.</title>
        <authorList>
            <person name="Raths R."/>
            <person name="Peta V."/>
            <person name="Bucking H."/>
        </authorList>
    </citation>
    <scope>NUCLEOTIDE SEQUENCE [LARGE SCALE GENOMIC DNA]</scope>
    <source>
        <strain evidence="3 4">DN04</strain>
    </source>
</reference>
<feature type="signal peptide" evidence="2">
    <location>
        <begin position="1"/>
        <end position="22"/>
    </location>
</feature>
<organism evidence="3 4">
    <name type="scientific">Duganella callida</name>
    <dbReference type="NCBI Taxonomy" id="2561932"/>
    <lineage>
        <taxon>Bacteria</taxon>
        <taxon>Pseudomonadati</taxon>
        <taxon>Pseudomonadota</taxon>
        <taxon>Betaproteobacteria</taxon>
        <taxon>Burkholderiales</taxon>
        <taxon>Oxalobacteraceae</taxon>
        <taxon>Telluria group</taxon>
        <taxon>Duganella</taxon>
    </lineage>
</organism>
<evidence type="ECO:0000256" key="2">
    <source>
        <dbReference type="SAM" id="SignalP"/>
    </source>
</evidence>
<dbReference type="RefSeq" id="WP_135201019.1">
    <property type="nucleotide sequence ID" value="NZ_SPVG01000073.1"/>
</dbReference>
<keyword evidence="4" id="KW-1185">Reference proteome</keyword>
<keyword evidence="2" id="KW-0732">Signal</keyword>
<dbReference type="Proteomes" id="UP000297729">
    <property type="component" value="Unassembled WGS sequence"/>
</dbReference>
<dbReference type="OrthoDB" id="8771323at2"/>
<proteinExistence type="predicted"/>